<dbReference type="EMBL" id="JAQQWN010000005">
    <property type="protein sequence ID" value="KAK8085468.1"/>
    <property type="molecule type" value="Genomic_DNA"/>
</dbReference>
<keyword evidence="5" id="KW-0503">Monooxygenase</keyword>
<dbReference type="CDD" id="cd11040">
    <property type="entry name" value="CYP7_CYP8-like"/>
    <property type="match status" value="1"/>
</dbReference>
<reference evidence="6 7" key="1">
    <citation type="submission" date="2023-01" db="EMBL/GenBank/DDBJ databases">
        <title>Analysis of 21 Apiospora genomes using comparative genomics revels a genus with tremendous synthesis potential of carbohydrate active enzymes and secondary metabolites.</title>
        <authorList>
            <person name="Sorensen T."/>
        </authorList>
    </citation>
    <scope>NUCLEOTIDE SEQUENCE [LARGE SCALE GENOMIC DNA]</scope>
    <source>
        <strain evidence="6 7">CBS 114990</strain>
    </source>
</reference>
<proteinExistence type="inferred from homology"/>
<dbReference type="Gene3D" id="1.10.630.10">
    <property type="entry name" value="Cytochrome P450"/>
    <property type="match status" value="1"/>
</dbReference>
<evidence type="ECO:0000313" key="7">
    <source>
        <dbReference type="Proteomes" id="UP001433268"/>
    </source>
</evidence>
<keyword evidence="4 5" id="KW-0408">Iron</keyword>
<name>A0ABR1WPM0_9PEZI</name>
<dbReference type="RefSeq" id="XP_066669977.1">
    <property type="nucleotide sequence ID" value="XM_066811054.1"/>
</dbReference>
<keyword evidence="7" id="KW-1185">Reference proteome</keyword>
<dbReference type="PROSITE" id="PS00086">
    <property type="entry name" value="CYTOCHROME_P450"/>
    <property type="match status" value="1"/>
</dbReference>
<dbReference type="Pfam" id="PF00067">
    <property type="entry name" value="p450"/>
    <property type="match status" value="1"/>
</dbReference>
<comment type="similarity">
    <text evidence="1 5">Belongs to the cytochrome P450 family.</text>
</comment>
<keyword evidence="5" id="KW-0560">Oxidoreductase</keyword>
<evidence type="ECO:0000256" key="3">
    <source>
        <dbReference type="ARBA" id="ARBA00022723"/>
    </source>
</evidence>
<keyword evidence="3 5" id="KW-0479">Metal-binding</keyword>
<gene>
    <name evidence="6" type="ORF">PG997_006739</name>
</gene>
<protein>
    <recommendedName>
        <fullName evidence="8">Cytochrome P450</fullName>
    </recommendedName>
</protein>
<sequence length="346" mass="39498">MIMYKLTWEPICNSQRWYTDSHGSDSVSVPLYQWASDISIDVVCHAFFGPSLQGNRPDVTRAFMQFEDYSWQALYQYPNFLCGSMNKSREKVRGAIEEYFALPDEQRFDRSWLVAQLEGEMKQLDMSPQDISALFFQLYWGINANLRKALFWALSHLLFDTELMESVRHETRPAIKGNGIDMSYLLDPQTCPRLLSLWDETIRMTAYAASVRFLTRDIELGGKTLRKGGWIMIPQRQLHYNTDVFGESASTFVADRFVANPELRKHPSLRPFGGGATLCPGRDYSKHIALAFIAADLNMLEITLDPPTQHFPMGEEGNPSPGIIGVKGGHDLTVRLRPRARTENIM</sequence>
<dbReference type="InterPro" id="IPR001128">
    <property type="entry name" value="Cyt_P450"/>
</dbReference>
<evidence type="ECO:0008006" key="8">
    <source>
        <dbReference type="Google" id="ProtNLM"/>
    </source>
</evidence>
<organism evidence="6 7">
    <name type="scientific">Apiospora hydei</name>
    <dbReference type="NCBI Taxonomy" id="1337664"/>
    <lineage>
        <taxon>Eukaryota</taxon>
        <taxon>Fungi</taxon>
        <taxon>Dikarya</taxon>
        <taxon>Ascomycota</taxon>
        <taxon>Pezizomycotina</taxon>
        <taxon>Sordariomycetes</taxon>
        <taxon>Xylariomycetidae</taxon>
        <taxon>Amphisphaeriales</taxon>
        <taxon>Apiosporaceae</taxon>
        <taxon>Apiospora</taxon>
    </lineage>
</organism>
<accession>A0ABR1WPM0</accession>
<keyword evidence="2 5" id="KW-0349">Heme</keyword>
<dbReference type="PANTHER" id="PTHR24304:SF2">
    <property type="entry name" value="24-HYDROXYCHOLESTEROL 7-ALPHA-HYDROXYLASE"/>
    <property type="match status" value="1"/>
</dbReference>
<comment type="caution">
    <text evidence="6">The sequence shown here is derived from an EMBL/GenBank/DDBJ whole genome shotgun (WGS) entry which is preliminary data.</text>
</comment>
<dbReference type="InterPro" id="IPR050529">
    <property type="entry name" value="CYP450_sterol_14alpha_dmase"/>
</dbReference>
<evidence type="ECO:0000256" key="5">
    <source>
        <dbReference type="RuleBase" id="RU000461"/>
    </source>
</evidence>
<evidence type="ECO:0000256" key="4">
    <source>
        <dbReference type="ARBA" id="ARBA00023004"/>
    </source>
</evidence>
<dbReference type="InterPro" id="IPR036396">
    <property type="entry name" value="Cyt_P450_sf"/>
</dbReference>
<evidence type="ECO:0000256" key="2">
    <source>
        <dbReference type="ARBA" id="ARBA00022617"/>
    </source>
</evidence>
<dbReference type="SUPFAM" id="SSF48264">
    <property type="entry name" value="Cytochrome P450"/>
    <property type="match status" value="1"/>
</dbReference>
<dbReference type="PANTHER" id="PTHR24304">
    <property type="entry name" value="CYTOCHROME P450 FAMILY 7"/>
    <property type="match status" value="1"/>
</dbReference>
<evidence type="ECO:0000256" key="1">
    <source>
        <dbReference type="ARBA" id="ARBA00010617"/>
    </source>
</evidence>
<evidence type="ECO:0000313" key="6">
    <source>
        <dbReference type="EMBL" id="KAK8085468.1"/>
    </source>
</evidence>
<dbReference type="Proteomes" id="UP001433268">
    <property type="component" value="Unassembled WGS sequence"/>
</dbReference>
<dbReference type="InterPro" id="IPR017972">
    <property type="entry name" value="Cyt_P450_CS"/>
</dbReference>
<dbReference type="GeneID" id="92044114"/>